<evidence type="ECO:0000259" key="2">
    <source>
        <dbReference type="Pfam" id="PF05193"/>
    </source>
</evidence>
<accession>A0AAE3DXB1</accession>
<dbReference type="RefSeq" id="WP_147514090.1">
    <property type="nucleotide sequence ID" value="NZ_JAJEQM010000002.1"/>
</dbReference>
<dbReference type="InterPro" id="IPR011765">
    <property type="entry name" value="Pept_M16_N"/>
</dbReference>
<dbReference type="SUPFAM" id="SSF63411">
    <property type="entry name" value="LuxS/MPP-like metallohydrolase"/>
    <property type="match status" value="2"/>
</dbReference>
<dbReference type="InterPro" id="IPR007863">
    <property type="entry name" value="Peptidase_M16_C"/>
</dbReference>
<sequence>MELQYRKNDKTGEELYYTTHSSGLGIYIIPKKDYSKTYAIFGTRYGSVDSKFVVPGESELTEVPDGIAHYLEHKMFDQPDGSNVFDKFSKYGGNANAFTSFNITAYLFSATSNIEENIETLMDYVQSPYFTEESVQKEQGIIGQEIRMYDDSGSWKLFFNFLNCLYKEHPVKKEIAGTVESISHITPEYLYKCYDTFYNLSNMSIVVVGNVDPVKISKVIENGVKKNEPFEEKIKKVYPTEPDEVAKQYAEQSLSVAMPLFMTGFKDTNNGFGGDELLKKSIETNIILKMLFGRSSKFYKSLYEKGLINNRFSLEYTMQPDYAYSSIDGESSDPKAVYEAVINEVEETRKNGLSKEDFERIKKVVWGEYIRSQNDVEDYAVTFLQMLFMDIDYFNFYDVYKTITFEDVQKRFEEHFVKEHSALSVINPV</sequence>
<dbReference type="Proteomes" id="UP001198242">
    <property type="component" value="Unassembled WGS sequence"/>
</dbReference>
<keyword evidence="4" id="KW-1185">Reference proteome</keyword>
<dbReference type="InterPro" id="IPR011249">
    <property type="entry name" value="Metalloenz_LuxS/M16"/>
</dbReference>
<dbReference type="InterPro" id="IPR050361">
    <property type="entry name" value="MPP/UQCRC_Complex"/>
</dbReference>
<evidence type="ECO:0000313" key="3">
    <source>
        <dbReference type="EMBL" id="MCC2209576.1"/>
    </source>
</evidence>
<dbReference type="Pfam" id="PF00675">
    <property type="entry name" value="Peptidase_M16"/>
    <property type="match status" value="1"/>
</dbReference>
<gene>
    <name evidence="3" type="ORF">LKE05_02050</name>
</gene>
<dbReference type="NCBIfam" id="NF047421">
    <property type="entry name" value="YfmH_fam"/>
    <property type="match status" value="1"/>
</dbReference>
<organism evidence="3 4">
    <name type="scientific">Hominilimicola fabiformis</name>
    <dbReference type="NCBI Taxonomy" id="2885356"/>
    <lineage>
        <taxon>Bacteria</taxon>
        <taxon>Bacillati</taxon>
        <taxon>Bacillota</taxon>
        <taxon>Clostridia</taxon>
        <taxon>Eubacteriales</taxon>
        <taxon>Oscillospiraceae</taxon>
        <taxon>Hominilimicola</taxon>
    </lineage>
</organism>
<protein>
    <submittedName>
        <fullName evidence="3">Insulinase family protein</fullName>
    </submittedName>
</protein>
<dbReference type="Pfam" id="PF05193">
    <property type="entry name" value="Peptidase_M16_C"/>
    <property type="match status" value="1"/>
</dbReference>
<dbReference type="PANTHER" id="PTHR11851">
    <property type="entry name" value="METALLOPROTEASE"/>
    <property type="match status" value="1"/>
</dbReference>
<feature type="domain" description="Peptidase M16 N-terminal" evidence="1">
    <location>
        <begin position="65"/>
        <end position="178"/>
    </location>
</feature>
<dbReference type="GO" id="GO:0046872">
    <property type="term" value="F:metal ion binding"/>
    <property type="evidence" value="ECO:0007669"/>
    <property type="project" value="InterPro"/>
</dbReference>
<reference evidence="3 4" key="1">
    <citation type="submission" date="2021-10" db="EMBL/GenBank/DDBJ databases">
        <title>Anaerobic single-cell dispensing facilitates the cultivation of human gut bacteria.</title>
        <authorList>
            <person name="Afrizal A."/>
        </authorList>
    </citation>
    <scope>NUCLEOTIDE SEQUENCE [LARGE SCALE GENOMIC DNA]</scope>
    <source>
        <strain evidence="3 4">CLA-AA-H232</strain>
    </source>
</reference>
<feature type="domain" description="Peptidase M16 C-terminal" evidence="2">
    <location>
        <begin position="185"/>
        <end position="363"/>
    </location>
</feature>
<name>A0AAE3DXB1_9FIRM</name>
<dbReference type="PANTHER" id="PTHR11851:SF134">
    <property type="entry name" value="ZINC-DEPENDENT PROTEASE"/>
    <property type="match status" value="1"/>
</dbReference>
<evidence type="ECO:0000259" key="1">
    <source>
        <dbReference type="Pfam" id="PF00675"/>
    </source>
</evidence>
<dbReference type="AlphaFoldDB" id="A0AAE3DXB1"/>
<dbReference type="Gene3D" id="3.30.830.10">
    <property type="entry name" value="Metalloenzyme, LuxS/M16 peptidase-like"/>
    <property type="match status" value="2"/>
</dbReference>
<dbReference type="EMBL" id="JAJEQM010000002">
    <property type="protein sequence ID" value="MCC2209576.1"/>
    <property type="molecule type" value="Genomic_DNA"/>
</dbReference>
<evidence type="ECO:0000313" key="4">
    <source>
        <dbReference type="Proteomes" id="UP001198242"/>
    </source>
</evidence>
<proteinExistence type="predicted"/>
<comment type="caution">
    <text evidence="3">The sequence shown here is derived from an EMBL/GenBank/DDBJ whole genome shotgun (WGS) entry which is preliminary data.</text>
</comment>